<dbReference type="Gene3D" id="3.90.320.10">
    <property type="match status" value="1"/>
</dbReference>
<evidence type="ECO:0000256" key="2">
    <source>
        <dbReference type="SAM" id="Phobius"/>
    </source>
</evidence>
<reference evidence="4 5" key="1">
    <citation type="submission" date="2021-07" db="EMBL/GenBank/DDBJ databases">
        <authorList>
            <person name="Imarazene B."/>
            <person name="Zahm M."/>
            <person name="Klopp C."/>
            <person name="Cabau C."/>
            <person name="Beille S."/>
            <person name="Jouanno E."/>
            <person name="Castinel A."/>
            <person name="Lluch J."/>
            <person name="Gil L."/>
            <person name="Kuchtly C."/>
            <person name="Lopez Roques C."/>
            <person name="Donnadieu C."/>
            <person name="Parrinello H."/>
            <person name="Journot L."/>
            <person name="Du K."/>
            <person name="Schartl M."/>
            <person name="Retaux S."/>
            <person name="Guiguen Y."/>
        </authorList>
    </citation>
    <scope>NUCLEOTIDE SEQUENCE [LARGE SCALE GENOMIC DNA]</scope>
    <source>
        <strain evidence="4">Pach_M1</strain>
        <tissue evidence="4">Testis</tissue>
    </source>
</reference>
<keyword evidence="1" id="KW-0863">Zinc-finger</keyword>
<dbReference type="GO" id="GO:0008270">
    <property type="term" value="F:zinc ion binding"/>
    <property type="evidence" value="ECO:0007669"/>
    <property type="project" value="UniProtKB-KW"/>
</dbReference>
<dbReference type="InterPro" id="IPR019080">
    <property type="entry name" value="YqaJ_viral_recombinase"/>
</dbReference>
<keyword evidence="2" id="KW-0472">Membrane</keyword>
<comment type="caution">
    <text evidence="4">The sequence shown here is derived from an EMBL/GenBank/DDBJ whole genome shotgun (WGS) entry which is preliminary data.</text>
</comment>
<dbReference type="EMBL" id="JAICCE010000010">
    <property type="protein sequence ID" value="KAG9272528.1"/>
    <property type="molecule type" value="Genomic_DNA"/>
</dbReference>
<dbReference type="PANTHER" id="PTHR46609:SF7">
    <property type="match status" value="1"/>
</dbReference>
<organism evidence="4 5">
    <name type="scientific">Astyanax mexicanus</name>
    <name type="common">Blind cave fish</name>
    <name type="synonym">Astyanax fasciatus mexicanus</name>
    <dbReference type="NCBI Taxonomy" id="7994"/>
    <lineage>
        <taxon>Eukaryota</taxon>
        <taxon>Metazoa</taxon>
        <taxon>Chordata</taxon>
        <taxon>Craniata</taxon>
        <taxon>Vertebrata</taxon>
        <taxon>Euteleostomi</taxon>
        <taxon>Actinopterygii</taxon>
        <taxon>Neopterygii</taxon>
        <taxon>Teleostei</taxon>
        <taxon>Ostariophysi</taxon>
        <taxon>Characiformes</taxon>
        <taxon>Characoidei</taxon>
        <taxon>Acestrorhamphidae</taxon>
        <taxon>Acestrorhamphinae</taxon>
        <taxon>Astyanax</taxon>
    </lineage>
</organism>
<dbReference type="PANTHER" id="PTHR46609">
    <property type="entry name" value="EXONUCLEASE, PHAGE-TYPE/RECB, C-TERMINAL DOMAIN-CONTAINING PROTEIN"/>
    <property type="match status" value="1"/>
</dbReference>
<keyword evidence="1" id="KW-0862">Zinc</keyword>
<keyword evidence="2" id="KW-1133">Transmembrane helix</keyword>
<dbReference type="InterPro" id="IPR007527">
    <property type="entry name" value="Znf_SWIM"/>
</dbReference>
<dbReference type="GO" id="GO:0006281">
    <property type="term" value="P:DNA repair"/>
    <property type="evidence" value="ECO:0007669"/>
    <property type="project" value="UniProtKB-ARBA"/>
</dbReference>
<evidence type="ECO:0000313" key="5">
    <source>
        <dbReference type="Proteomes" id="UP000752171"/>
    </source>
</evidence>
<evidence type="ECO:0000256" key="1">
    <source>
        <dbReference type="PROSITE-ProRule" id="PRU00325"/>
    </source>
</evidence>
<accession>A0A8T2LK85</accession>
<feature type="transmembrane region" description="Helical" evidence="2">
    <location>
        <begin position="7"/>
        <end position="35"/>
    </location>
</feature>
<dbReference type="PROSITE" id="PS50966">
    <property type="entry name" value="ZF_SWIM"/>
    <property type="match status" value="1"/>
</dbReference>
<dbReference type="CDD" id="cd22343">
    <property type="entry name" value="PDDEXK_lambda_exonuclease-like"/>
    <property type="match status" value="1"/>
</dbReference>
<dbReference type="SUPFAM" id="SSF52980">
    <property type="entry name" value="Restriction endonuclease-like"/>
    <property type="match status" value="1"/>
</dbReference>
<feature type="domain" description="SWIM-type" evidence="3">
    <location>
        <begin position="111"/>
        <end position="148"/>
    </location>
</feature>
<evidence type="ECO:0000313" key="4">
    <source>
        <dbReference type="EMBL" id="KAG9272528.1"/>
    </source>
</evidence>
<dbReference type="InterPro" id="IPR011335">
    <property type="entry name" value="Restrct_endonuc-II-like"/>
</dbReference>
<gene>
    <name evidence="4" type="ORF">AMEX_G13535</name>
</gene>
<dbReference type="Proteomes" id="UP000752171">
    <property type="component" value="Unassembled WGS sequence"/>
</dbReference>
<protein>
    <recommendedName>
        <fullName evidence="3">SWIM-type domain-containing protein</fullName>
    </recommendedName>
</protein>
<dbReference type="InterPro" id="IPR011604">
    <property type="entry name" value="PDDEXK-like_dom_sf"/>
</dbReference>
<keyword evidence="1" id="KW-0479">Metal-binding</keyword>
<proteinExistence type="predicted"/>
<sequence length="527" mass="59855">MGSLHNYFRILVSAAPAFPVWLFRFFTTVAMAVFFSRCLQELPKMNINDVHRICKETSKAPTSKLEKGFKLYASSYVHNYEVSNRDRLSGEVSVRALCYRSMRKNESPHSLRIRLRDSSPVVLTHTCCSCVAGTALCNHIVALLFQTAHFSQLSVPVVPPVHSCTETEQRWHKPRTIGVKPGPINSMVITKPVPNRTSQGGVRSGLYRGMVGPLPDPCMFRIAEAYEKFALEDKPLVTTMGMGIKKPAVQCAFGMVQEGSVLSYQQPVLPSRHITLHLDAPSFPHLPLEDHHLDAPTCAFVCTEQELFHLKALEVSLNMAHQIEASTQEQSSCADWHVLRQPRVTASRFREVCHVKGQSSAESLAERIIRGTRQTAEMKRGVEMESGAASEYCKMLNVNYTPCGLVIHPDAPWLGASPDGVVFDPTEYPQFGLVEIKCPNVKNYIDCKYLHMEYGCSKLKKTHAYYWQIQGQLLITGLQWCDFVVWAQEDIFVERIYMDADVQRQIREKTDFFYFYTYMTKYLSMKR</sequence>
<dbReference type="AlphaFoldDB" id="A0A8T2LK85"/>
<dbReference type="Pfam" id="PF09588">
    <property type="entry name" value="YqaJ"/>
    <property type="match status" value="1"/>
</dbReference>
<evidence type="ECO:0000259" key="3">
    <source>
        <dbReference type="PROSITE" id="PS50966"/>
    </source>
</evidence>
<name>A0A8T2LK85_ASTMX</name>
<dbReference type="InterPro" id="IPR051703">
    <property type="entry name" value="NF-kappa-B_Signaling_Reg"/>
</dbReference>
<keyword evidence="2" id="KW-0812">Transmembrane</keyword>